<name>A0A2W6AGB2_9BACT</name>
<reference evidence="12" key="2">
    <citation type="submission" date="2018-05" db="EMBL/GenBank/DDBJ databases">
        <authorList>
            <person name="Ferrari B."/>
        </authorList>
    </citation>
    <scope>NUCLEOTIDE SEQUENCE</scope>
    <source>
        <strain evidence="12">RRmetagenome_bin12</strain>
    </source>
</reference>
<keyword evidence="8 9" id="KW-0472">Membrane</keyword>
<reference evidence="12 13" key="1">
    <citation type="journal article" date="2017" name="Nature">
        <title>Atmospheric trace gases support primary production in Antarctic desert surface soil.</title>
        <authorList>
            <person name="Ji M."/>
            <person name="Greening C."/>
            <person name="Vanwonterghem I."/>
            <person name="Carere C.R."/>
            <person name="Bay S.K."/>
            <person name="Steen J.A."/>
            <person name="Montgomery K."/>
            <person name="Lines T."/>
            <person name="Beardall J."/>
            <person name="van Dorst J."/>
            <person name="Snape I."/>
            <person name="Stott M.B."/>
            <person name="Hugenholtz P."/>
            <person name="Ferrari B.C."/>
        </authorList>
    </citation>
    <scope>NUCLEOTIDE SEQUENCE [LARGE SCALE GENOMIC DNA]</scope>
    <source>
        <strain evidence="12">RRmetagenome_bin12</strain>
    </source>
</reference>
<dbReference type="EMBL" id="JAEKNS010000118">
    <property type="protein sequence ID" value="MBJ7595443.1"/>
    <property type="molecule type" value="Genomic_DNA"/>
</dbReference>
<evidence type="ECO:0000256" key="6">
    <source>
        <dbReference type="ARBA" id="ARBA00022989"/>
    </source>
</evidence>
<dbReference type="HAMAP" id="MF_00236">
    <property type="entry name" value="TatA_E"/>
    <property type="match status" value="1"/>
</dbReference>
<dbReference type="EMBL" id="QHBU01000070">
    <property type="protein sequence ID" value="PZR82524.1"/>
    <property type="molecule type" value="Genomic_DNA"/>
</dbReference>
<dbReference type="PANTHER" id="PTHR42982:SF1">
    <property type="entry name" value="SEC-INDEPENDENT PROTEIN TRANSLOCASE PROTEIN TATA"/>
    <property type="match status" value="1"/>
</dbReference>
<evidence type="ECO:0000256" key="3">
    <source>
        <dbReference type="ARBA" id="ARBA00022475"/>
    </source>
</evidence>
<evidence type="ECO:0000256" key="9">
    <source>
        <dbReference type="HAMAP-Rule" id="MF_00236"/>
    </source>
</evidence>
<dbReference type="RefSeq" id="WP_337312560.1">
    <property type="nucleotide sequence ID" value="NZ_JAEKNS010000118.1"/>
</dbReference>
<feature type="region of interest" description="Disordered" evidence="10">
    <location>
        <begin position="46"/>
        <end position="116"/>
    </location>
</feature>
<evidence type="ECO:0000313" key="13">
    <source>
        <dbReference type="Proteomes" id="UP000248724"/>
    </source>
</evidence>
<dbReference type="Gene3D" id="1.20.5.3310">
    <property type="match status" value="1"/>
</dbReference>
<evidence type="ECO:0000256" key="4">
    <source>
        <dbReference type="ARBA" id="ARBA00022692"/>
    </source>
</evidence>
<evidence type="ECO:0000256" key="1">
    <source>
        <dbReference type="ARBA" id="ARBA00004162"/>
    </source>
</evidence>
<comment type="subcellular location">
    <subcellularLocation>
        <location evidence="1 9">Cell membrane</location>
        <topology evidence="1 9">Single-pass membrane protein</topology>
    </subcellularLocation>
</comment>
<keyword evidence="5 9" id="KW-0653">Protein transport</keyword>
<evidence type="ECO:0000256" key="5">
    <source>
        <dbReference type="ARBA" id="ARBA00022927"/>
    </source>
</evidence>
<feature type="compositionally biased region" description="Basic and acidic residues" evidence="10">
    <location>
        <begin position="106"/>
        <end position="116"/>
    </location>
</feature>
<dbReference type="Proteomes" id="UP000606991">
    <property type="component" value="Unassembled WGS sequence"/>
</dbReference>
<proteinExistence type="inferred from homology"/>
<comment type="function">
    <text evidence="9">Part of the twin-arginine translocation (Tat) system that transports large folded proteins containing a characteristic twin-arginine motif in their signal peptide across membranes. TatA could form the protein-conducting channel of the Tat system.</text>
</comment>
<evidence type="ECO:0000313" key="14">
    <source>
        <dbReference type="Proteomes" id="UP000606991"/>
    </source>
</evidence>
<gene>
    <name evidence="9" type="primary">tatA</name>
    <name evidence="12" type="ORF">DLM65_03790</name>
    <name evidence="11" type="ORF">JF886_11410</name>
</gene>
<keyword evidence="7 9" id="KW-0811">Translocation</keyword>
<keyword evidence="4 9" id="KW-0812">Transmembrane</keyword>
<dbReference type="GO" id="GO:0033281">
    <property type="term" value="C:TAT protein transport complex"/>
    <property type="evidence" value="ECO:0007669"/>
    <property type="project" value="UniProtKB-UniRule"/>
</dbReference>
<protein>
    <recommendedName>
        <fullName evidence="9">Sec-independent protein translocase protein TatA</fullName>
    </recommendedName>
</protein>
<dbReference type="Proteomes" id="UP000248724">
    <property type="component" value="Unassembled WGS sequence"/>
</dbReference>
<dbReference type="InterPro" id="IPR003369">
    <property type="entry name" value="TatA/B/E"/>
</dbReference>
<dbReference type="InterPro" id="IPR006312">
    <property type="entry name" value="TatA/E"/>
</dbReference>
<feature type="compositionally biased region" description="Low complexity" evidence="10">
    <location>
        <begin position="64"/>
        <end position="82"/>
    </location>
</feature>
<evidence type="ECO:0000256" key="10">
    <source>
        <dbReference type="SAM" id="MobiDB-lite"/>
    </source>
</evidence>
<evidence type="ECO:0000313" key="11">
    <source>
        <dbReference type="EMBL" id="MBJ7595443.1"/>
    </source>
</evidence>
<keyword evidence="2 9" id="KW-0813">Transport</keyword>
<feature type="transmembrane region" description="Helical" evidence="9">
    <location>
        <begin position="6"/>
        <end position="23"/>
    </location>
</feature>
<sequence length="116" mass="11589">MPGLGAGHWGYIAILLVIVLIIWGPGKLPDIGSGLGRAIREFRKATSETRDEFHKATQSDDPHAAGTAAAAAASAPGAAVPVTPAPLPEPQPVGGGTAPAAPTERASGEGDHTTPV</sequence>
<evidence type="ECO:0000256" key="2">
    <source>
        <dbReference type="ARBA" id="ARBA00022448"/>
    </source>
</evidence>
<evidence type="ECO:0000256" key="7">
    <source>
        <dbReference type="ARBA" id="ARBA00023010"/>
    </source>
</evidence>
<keyword evidence="3 9" id="KW-1003">Cell membrane</keyword>
<dbReference type="PANTHER" id="PTHR42982">
    <property type="entry name" value="SEC-INDEPENDENT PROTEIN TRANSLOCASE PROTEIN TATA"/>
    <property type="match status" value="1"/>
</dbReference>
<keyword evidence="6 9" id="KW-1133">Transmembrane helix</keyword>
<organism evidence="12 13">
    <name type="scientific">Candidatus Aeolococcus gillhamiae</name>
    <dbReference type="NCBI Taxonomy" id="3127015"/>
    <lineage>
        <taxon>Bacteria</taxon>
        <taxon>Bacillati</taxon>
        <taxon>Candidatus Dormiibacterota</taxon>
        <taxon>Candidatus Dormibacteria</taxon>
        <taxon>Candidatus Aeolococcales</taxon>
        <taxon>Candidatus Aeolococcaceae</taxon>
        <taxon>Candidatus Aeolococcus</taxon>
    </lineage>
</organism>
<comment type="similarity">
    <text evidence="9">Belongs to the TatA/E family.</text>
</comment>
<dbReference type="AlphaFoldDB" id="A0A2W6AGB2"/>
<evidence type="ECO:0000256" key="8">
    <source>
        <dbReference type="ARBA" id="ARBA00023136"/>
    </source>
</evidence>
<evidence type="ECO:0000313" key="12">
    <source>
        <dbReference type="EMBL" id="PZR82524.1"/>
    </source>
</evidence>
<comment type="subunit">
    <text evidence="9">Forms a complex with TatC.</text>
</comment>
<dbReference type="GO" id="GO:0008320">
    <property type="term" value="F:protein transmembrane transporter activity"/>
    <property type="evidence" value="ECO:0007669"/>
    <property type="project" value="UniProtKB-UniRule"/>
</dbReference>
<accession>A0A934N621</accession>
<dbReference type="GO" id="GO:0043953">
    <property type="term" value="P:protein transport by the Tat complex"/>
    <property type="evidence" value="ECO:0007669"/>
    <property type="project" value="UniProtKB-UniRule"/>
</dbReference>
<comment type="caution">
    <text evidence="12">The sequence shown here is derived from an EMBL/GenBank/DDBJ whole genome shotgun (WGS) entry which is preliminary data.</text>
</comment>
<accession>A0A2W6AGB2</accession>
<dbReference type="Pfam" id="PF02416">
    <property type="entry name" value="TatA_B_E"/>
    <property type="match status" value="1"/>
</dbReference>
<feature type="compositionally biased region" description="Basic and acidic residues" evidence="10">
    <location>
        <begin position="46"/>
        <end position="63"/>
    </location>
</feature>
<reference evidence="11 14" key="3">
    <citation type="submission" date="2020-10" db="EMBL/GenBank/DDBJ databases">
        <title>Ca. Dormibacterota MAGs.</title>
        <authorList>
            <person name="Montgomery K."/>
        </authorList>
    </citation>
    <scope>NUCLEOTIDE SEQUENCE [LARGE SCALE GENOMIC DNA]</scope>
    <source>
        <strain evidence="11">SC8812_S17_18</strain>
    </source>
</reference>